<proteinExistence type="predicted"/>
<accession>A0ACC2MCF9</accession>
<protein>
    <submittedName>
        <fullName evidence="1">Uncharacterized protein</fullName>
    </submittedName>
</protein>
<evidence type="ECO:0000313" key="1">
    <source>
        <dbReference type="EMBL" id="KAJ8643298.1"/>
    </source>
</evidence>
<name>A0ACC2MCF9_PERAE</name>
<keyword evidence="2" id="KW-1185">Reference proteome</keyword>
<sequence length="895" mass="99711">MEGVRNLTSLKSLYMSGCNHLTSLPDEGFQGLTSLQGLGINRCDKLRSLGEGLQVQHLNPLSYLHVNGCPELAALPESLFNLTTLKTLRLFDLPKLASLSEEIGNLALEELKLVDCPHLLSLPTSLQKVTTLQSLIIESCPSLERRCGKEKGEDCVISLKNNLLSSFQISMSSGRTVSEVLMAASRAAASKNKKRKTPDDDDDDGDGGGATTNKTPNSNHLMMNQPSNSNDSKPKEKEATPPSSLSINDKIASLRKKLIEFNPHSAAFWKDGEPVPFLFLARALDLISRERGRIAMTDIQCNVFRTIMATTPQDLIAAVYLSVPAIAPSHEGVELGIGEASLIKVLAEAYGRNEEHIKNQNKGFGDLGLVAKASRSSQRLLFKPSPLTIVRVLDTFRIIAKETGKDSQEKKRNHIKGLLVAAIDCEPLYIIRLLQSKMRIGSSKQTVLVALGQASVYSEKHSNTPPLEEAAKIIKQVYSVLPIYDKIVSTLLHDGIWKLPEKCTFTLGMPVRPMLAKPAIGVTEILDKFQDTEFTCEYKYDGVRAQVHYMDDGSVEIYSRNAERYTGKFPDVVSSVSRCKKPFVRSFVLDCEVVAYDHENQKILSFQMLSTRARKGVILSDIKVQVCIFAFDILYINGQPLLQEQLKVRREHLYNSFEELPGTFQFAKGITSNDLGELHKFLETAVNNSCEGLIIKTLIRDATYEPSKRSLNWLKLKKDYMDSTGDSLDLVPIAAFHGCGKRTGVYGAFLLACYDEQNEEYQSICKIGTFIHRNSCFLEGTTENMLEELSARLRDQMITKPKAYYQYGGAKNPDVWFEPSEVWEVKPAGLSVSPVYRAASGVVDPIKGISLRFPRFLRVREDKAPDEATTSEQVAEMYRSQKINHANNQDNEEDD</sequence>
<evidence type="ECO:0000313" key="2">
    <source>
        <dbReference type="Proteomes" id="UP001234297"/>
    </source>
</evidence>
<gene>
    <name evidence="1" type="ORF">MRB53_005046</name>
</gene>
<dbReference type="EMBL" id="CM056810">
    <property type="protein sequence ID" value="KAJ8643298.1"/>
    <property type="molecule type" value="Genomic_DNA"/>
</dbReference>
<comment type="caution">
    <text evidence="1">The sequence shown here is derived from an EMBL/GenBank/DDBJ whole genome shotgun (WGS) entry which is preliminary data.</text>
</comment>
<reference evidence="1 2" key="1">
    <citation type="journal article" date="2022" name="Hortic Res">
        <title>A haplotype resolved chromosomal level avocado genome allows analysis of novel avocado genes.</title>
        <authorList>
            <person name="Nath O."/>
            <person name="Fletcher S.J."/>
            <person name="Hayward A."/>
            <person name="Shaw L.M."/>
            <person name="Masouleh A.K."/>
            <person name="Furtado A."/>
            <person name="Henry R.J."/>
            <person name="Mitter N."/>
        </authorList>
    </citation>
    <scope>NUCLEOTIDE SEQUENCE [LARGE SCALE GENOMIC DNA]</scope>
    <source>
        <strain evidence="2">cv. Hass</strain>
    </source>
</reference>
<dbReference type="Proteomes" id="UP001234297">
    <property type="component" value="Chromosome 2"/>
</dbReference>
<organism evidence="1 2">
    <name type="scientific">Persea americana</name>
    <name type="common">Avocado</name>
    <dbReference type="NCBI Taxonomy" id="3435"/>
    <lineage>
        <taxon>Eukaryota</taxon>
        <taxon>Viridiplantae</taxon>
        <taxon>Streptophyta</taxon>
        <taxon>Embryophyta</taxon>
        <taxon>Tracheophyta</taxon>
        <taxon>Spermatophyta</taxon>
        <taxon>Magnoliopsida</taxon>
        <taxon>Magnoliidae</taxon>
        <taxon>Laurales</taxon>
        <taxon>Lauraceae</taxon>
        <taxon>Persea</taxon>
    </lineage>
</organism>